<dbReference type="InterPro" id="IPR041248">
    <property type="entry name" value="YDG"/>
</dbReference>
<protein>
    <submittedName>
        <fullName evidence="2">Filamentous hemagglutinin N-terminal domain-containing protein</fullName>
    </submittedName>
</protein>
<comment type="caution">
    <text evidence="2">The sequence shown here is derived from an EMBL/GenBank/DDBJ whole genome shotgun (WGS) entry which is preliminary data.</text>
</comment>
<dbReference type="InterPro" id="IPR011050">
    <property type="entry name" value="Pectin_lyase_fold/virulence"/>
</dbReference>
<dbReference type="SMART" id="SM00912">
    <property type="entry name" value="Haemagg_act"/>
    <property type="match status" value="1"/>
</dbReference>
<dbReference type="EMBL" id="SVBY01000017">
    <property type="protein sequence ID" value="MBE6092279.1"/>
    <property type="molecule type" value="Genomic_DNA"/>
</dbReference>
<evidence type="ECO:0000313" key="3">
    <source>
        <dbReference type="Proteomes" id="UP000761380"/>
    </source>
</evidence>
<sequence length="4487" mass="472819">MRREQEMRQIALQISIALAAGIFSFIPSVSAAPVLNEGSTKTTAGVAVNSTTDTTNFPNVAITDVTATQRNNVVDWQDFSVAKDEMVRFDGGNKTNNYLNLVSGGNTSHIDGAIQGGKDVYIVNPNGVIFGNSASVDVGSLYVSTRPIADVDLSTVGDTTTTTDMTPLANAVSMSGNAAAIVNMGDVQATSVSVEGGNIILADVNRIKTADGSAVNTNVTIKNIGATTGISLGHSVTDVVAAGSNADTLMNNTGAGYTYTGGNYSSANKVVSIRNESELENVAAAGLGRNYLLIDDITLTNNHTPIGGDTPFTGNFDGQFHTISNVNVPSTNYGGLFGYTSGGTVKNLGVQGGSITAANAGGIVGKAQSTTVKNVFNNGTSINRQNASSTIGGIVGYAENSTVSSAYNTGSVTASEFNAGGIVGAAYSTIIENVYNTGETRNGLVGKGNNGSITNAYASQTTLHSNMYNNTVTKTNILGNPTSKNAADYTGFDISNKGGENTVWRIYEGQSLPLLRSFLTANGTVTVNYNYTHGSESGSNGGADLTADDLTYNGSPVTVNGTPAYSGANNIDTSKIFYANNSVRTVPTKALFWSEQQGYDLIGNNVTMAKKQLSLSGSSMGITKVYDKSADATSAVTTVLSTATNISGVVSGDDVSLNPAGITATYVDADGNADATVGPHNITLAGTVNLTGTDAGNYTLEATDLSTLASVTGTITQRPIYLISNLENVNFTKNYDGDNSLSITNSQTGAALSGDDIFSLETTSSSVGTQDPNHGKISDDEVNLAFGGTGTPNPSYVDIVSGNFVSTDNAANAGEHSVMFSGIALSGADAGNYMLCYNGTTDPVVNSQVLLRSGVDVNTGAADSIRAVIRPRLLATDGFQVRTPTGQTDSAGNPIYTTAAANKTYDGTSTYEVPAGSVLIANTAAANSSSGLLPADSTNLWFALSSAGGNSTNFVDSTGAATKMAAGANAAVGVAYAVDANTNIGYEYLKGNYTFNSATAASNNVTDWQTLNDAIPTVSGAGTISRRNILIDTSNVMGIDKPYDGNANVIGDNYTTIGGGYLDYASDSPKKLLRDDSTIPAAVANADNVAWSVTAAYDNKNVVRGADGVSVPDNAKNVNFTVALTGTDAVNYVLNGTNAETSSVPLTGTGKITPVVLTPTFVDISKTYNGTTAVNDGDSSAVSGSITLPTITAGDDVQLVPDANAAYYYNTSTGQAESNAGSWAVRYPNLRLEGNDSANYNLSTETGSGNGTINRRLILSDGFQVNNGGTVANGTKVYDGTSIYNVPSGATLVANTTASGNTGVIDADRDNLWFSLSNTVASNFINTQNANTPTAKVAEANGIAYQVQANTAAGYGYLLNNYKIGTTASSTPLAADTTYAVTGAGNITRRALTIDISNAVNINKEYNANTDLVGAGDINIGGAYLNYTDGSAETSKLLADDSTATAAGVSDTAAWSVSAAYDNKNVVRDADGNVIDNGKTVNFNISITGDDAANYTLNGVNAETTGAAPITLTGTGKITPKELTASFSPVSKIYNGTTRINDRDSSVTGNGTVTPLTGDTVTLNYNEDEAYYDTPDVGTDKTVYYPNLTLTGADSGNYKLTSTLGLGTGTITTATVTLDNFVFNFAGVNRVYNGETAVADSAQGITADQFITDSYINLGTGTFDFRDYIRNLNANYASKDVNANTGTGNVTYSFNLADMTIPNISITGDYQNYFANNPVTRSVGTITPKTVYATINNPVVTKTYNGAYDVQNYTAPLVSYSGLVGDSADASTAVYLDKNQGTDKLVQYDVAISDGSNYVIKYNSVEDAANMATYRTAANGPVVTADDVITTIVTPNNVINPKDVRLTFVDVTKQYDGTTSVQPVADQVALGATTMSGVESGDTITLTGWNAVYNSPDVLTANTVSYSNITLSGNDNGNYNFIDANGNSLNANTVIDGNGAITPLTLSGTYAFTLGDVTKEYDSTNAIKFTGTGTDGTEYYRDSSAAAIKNFITAPSLTINGASRQMGYELDMGNTGYNGTTVGEHPATFRVGISNSNYTFDSITVTDGTNTLTPTVENGVYYYNLTKNNATITPRKVYVALNDNPAITKVYDGTNAVEQVVTGNNNKVYLRDSTDFISGDNVDVDWNNISAVYSSENVAYDGEGNVTSQDVIYNVGLIGTDAGNYVLYRAADNTAITDANKLTGTGIITPRELTVDFARDEHIYNNSAYLTNPGNNLRLGNLANRDAGFELDSIAKRAIGGRYTDKDVNRAADGTVLDKGLTYNNLQNALADYATRNAIAKNYIMPVDSVTYSVDDAKGVIKPLEITDPLKAVWQENVNKTYDATTNLPTGTDANSVLTLQVNTAYDGNLTLQADDNGYQYDVNTVGYVSKNQGDRALTYTVTGVNPNQGNYQLSDSVVNAALAVPWVSTEATRNMEGNAVTGHISPRTLTIVTENDSKIYNGETDVANAKSKIHFTDEDQAIINNDTDAVDYTVTANYRDKNAGDGITIDYTLTLTGNDNGNYVLNSGTGTAVGTTTGDIAKRKVYVEPVDVDGIDKVYDKTTDLPEGFTNTGRFKLADTDDTTGIVAGEEDIQLDFDAIQGEYDSEHAGLRTITFNNFNLVDTNLLNDDLVGNYTLETSSIDGSGTISPKGLVVGINAAPTKEYDTFNNISDYYAGVDNLYLRGESAGDAGLIGDDQVNLQVNSANYATRDAGVDKEYSYGISIDNTDYKLVQGNNLPTITVSNDGQSGTVTAYDGEITKRKVYVSLANTPDIVKTYDGNTSVEQDVTNKIIVRDGDLLNDGTELNRDESVINAHYDVKDAGDRNVIYNAQLKGAAAGNYEIHQLSNINDAAADVESSTLVGTGIINKAKLTLDPAVMSKTYNGTAVIGDGTAVGDDAWTPDKLVFKGVNNESFILTDEAFAQVSGQYGFGDGDANVSWNGNEVAYKDVQYTGLNDALTVMNADASTNEISKNYTIDNTAYFDAAQAKGMIKPITITQPAKENWKSVIREYNADTDLSEVYDYSSGTQGQLLGLKDILTLTVDDVNGNTLNIDYEAIGSYDNKNAGDKHVLNYQLSSVDPKVKDINGNKNYMLSSSVVEALTSGVLDSSAEQVYSVITPRQLNATLLKAADVRKIYDGTRDGDTSNFVLNADDQAILAKDELLNQFAITAKYNNKNASVAPNEADSNSKTITYTMTLNGGGDNYVIATPTAEAMGDIEQRRVYVKPVDIQNIDKVYDGTKALPIGFTNADHFQLAATDATTGIVAGDEDIQLNTGVIQGEYDSEHAGPRTIAFTNFELQDTDTESINSGRLTNYSLETASLDGSGTISPKGLVVGINEAPIKEYDTFKNISAKYAGVDNLYLRGEDGKAGLIGDDQVNLQVNSADYIDANAGKNKEYSYGVSIDNADYKLVQGNNLPAITVSNDGQSGVVTAYDGTITKRKVYVSLDDAPDIVKTYDGNTSVKQDVTNKIIVRDGDLLNDGTELNRDASVINAHYDAKDAGDRNVIYNAQLKGSAAGNYEIHQLSNINDTAADVESSTLVGTGIINKAKLTLDPATMSKTYNGTALIGDGKSAGDDAWTPDKLVFKGVNNESFTLTDEAFAKVIGQYGYGKGDANVSWAGDEVAYKDVQYTGLSDALAVMNADASTNEISKNYTIDNTAVFDAAQAKGKINPVTITQAAKENWKPVIREYNADTDLSEVYDYSSGTPGQQLGINDILTLTVMDADGNPLTIDYTATGNYDHKNVGGTHVLNYHIDSVNKKVNDGKGEGNYVLDTSVLDALQDKNLDSAAEQVYSVITPRQLNAEVLKATDNRKIYDGTADADTGNFVLDKADQEILSQDNLLNNVVITAYYDNENASIAPDGEAANSKTITYTLGLNDDSGNYQIATPTAEALGDIEQRRVYVEALDVNNIDKIYDGTTAVPDGYTRDGRFALTAADESTGIVVGDEDILLNTAAISGQYASAHVQRDADGRPTAQAVRFSNFTLQDANAGNNNHAGNYYVATDSLQGSGTITPKGLTVGIKESPVKVYDGETALASTYAANDNLVLEGLIAGDNANLLIDSAAYADANAGKNKEYSYQISLGNDDYELVQGTDKPALTVTDNGQSGTVTAQDGTITPRTLTASVIQDMTKVYDGTTDGAAMENPEDYILLSNNYLAKDKDSLGLTAVAVFDGANAGKSEDTDELEQHKVTYTLNLANTNYELADNTVTGEGTIYRKGLNIVAEPVSVLAGDKMPVFSGTVEGLLPSESGLADLFSFAPDSTTTTNVPGSYAVYGWYNNRFSGNLGQNYSFAQDAKNETAFTVGYLDNTGNPDLKFTPTRNIYQQISKDMGSGFGDNGMAAIEYVNKDGQIVGREMVDSGEIHGGSNASMSITGVDSNSTNLANIGISGGDVVNMEGADAASLANIEVDGDGSIVNLQVMPVDGEQSADGRSSAAEIVAADETGNVHNSSASIQIVDDSGNVLEEENEDKAEKQKKKGEIAIEAEDSQNKDEIELEVKGVGVNVA</sequence>
<dbReference type="SUPFAM" id="SSF51126">
    <property type="entry name" value="Pectin lyase-like"/>
    <property type="match status" value="1"/>
</dbReference>
<dbReference type="InterPro" id="IPR008638">
    <property type="entry name" value="FhaB/CdiA-like_TPS"/>
</dbReference>
<dbReference type="NCBIfam" id="TIGR01901">
    <property type="entry name" value="adhes_NPXG"/>
    <property type="match status" value="1"/>
</dbReference>
<dbReference type="Pfam" id="PF18657">
    <property type="entry name" value="YDG"/>
    <property type="match status" value="5"/>
</dbReference>
<dbReference type="InterPro" id="IPR012334">
    <property type="entry name" value="Pectin_lyas_fold"/>
</dbReference>
<name>A0A927WMM7_SELRU</name>
<evidence type="ECO:0000259" key="1">
    <source>
        <dbReference type="SMART" id="SM00912"/>
    </source>
</evidence>
<dbReference type="Proteomes" id="UP000761380">
    <property type="component" value="Unassembled WGS sequence"/>
</dbReference>
<gene>
    <name evidence="2" type="ORF">E7201_03745</name>
</gene>
<accession>A0A927WMM7</accession>
<organism evidence="2 3">
    <name type="scientific">Selenomonas ruminantium</name>
    <dbReference type="NCBI Taxonomy" id="971"/>
    <lineage>
        <taxon>Bacteria</taxon>
        <taxon>Bacillati</taxon>
        <taxon>Bacillota</taxon>
        <taxon>Negativicutes</taxon>
        <taxon>Selenomonadales</taxon>
        <taxon>Selenomonadaceae</taxon>
        <taxon>Selenomonas</taxon>
    </lineage>
</organism>
<dbReference type="Gene3D" id="2.160.20.10">
    <property type="entry name" value="Single-stranded right-handed beta-helix, Pectin lyase-like"/>
    <property type="match status" value="1"/>
</dbReference>
<evidence type="ECO:0000313" key="2">
    <source>
        <dbReference type="EMBL" id="MBE6092279.1"/>
    </source>
</evidence>
<proteinExistence type="predicted"/>
<feature type="domain" description="Filamentous haemagglutinin FhaB/tRNA nuclease CdiA-like TPS" evidence="1">
    <location>
        <begin position="38"/>
        <end position="152"/>
    </location>
</feature>
<reference evidence="2" key="1">
    <citation type="submission" date="2019-04" db="EMBL/GenBank/DDBJ databases">
        <title>Evolution of Biomass-Degrading Anaerobic Consortia Revealed by Metagenomics.</title>
        <authorList>
            <person name="Peng X."/>
        </authorList>
    </citation>
    <scope>NUCLEOTIDE SEQUENCE</scope>
    <source>
        <strain evidence="2">SIG240</strain>
    </source>
</reference>